<feature type="non-terminal residue" evidence="1">
    <location>
        <position position="1"/>
    </location>
</feature>
<gene>
    <name evidence="1" type="ORF">DFH05DRAFT_1379513</name>
</gene>
<feature type="non-terminal residue" evidence="1">
    <location>
        <position position="114"/>
    </location>
</feature>
<keyword evidence="2" id="KW-1185">Reference proteome</keyword>
<accession>A0A9W8NS88</accession>
<sequence length="114" mass="13091">IPDHIKIAREGEAIRSLGALIGNEINQTAPWTKVLEKIDQSLNRWEKSRPTMEGQRLIITMIVGGMTQYLTKVQGMPKDIEGRLEKRIRNFLWNEKNHVRINKETINTPIDMGG</sequence>
<dbReference type="EMBL" id="JANVFU010000016">
    <property type="protein sequence ID" value="KAJ3739893.1"/>
    <property type="molecule type" value="Genomic_DNA"/>
</dbReference>
<evidence type="ECO:0000313" key="1">
    <source>
        <dbReference type="EMBL" id="KAJ3739893.1"/>
    </source>
</evidence>
<protein>
    <submittedName>
        <fullName evidence="1">Uncharacterized protein</fullName>
    </submittedName>
</protein>
<evidence type="ECO:0000313" key="2">
    <source>
        <dbReference type="Proteomes" id="UP001142393"/>
    </source>
</evidence>
<proteinExistence type="predicted"/>
<name>A0A9W8NS88_9AGAR</name>
<dbReference type="Proteomes" id="UP001142393">
    <property type="component" value="Unassembled WGS sequence"/>
</dbReference>
<organism evidence="1 2">
    <name type="scientific">Lentinula detonsa</name>
    <dbReference type="NCBI Taxonomy" id="2804962"/>
    <lineage>
        <taxon>Eukaryota</taxon>
        <taxon>Fungi</taxon>
        <taxon>Dikarya</taxon>
        <taxon>Basidiomycota</taxon>
        <taxon>Agaricomycotina</taxon>
        <taxon>Agaricomycetes</taxon>
        <taxon>Agaricomycetidae</taxon>
        <taxon>Agaricales</taxon>
        <taxon>Marasmiineae</taxon>
        <taxon>Omphalotaceae</taxon>
        <taxon>Lentinula</taxon>
    </lineage>
</organism>
<reference evidence="1 2" key="1">
    <citation type="journal article" date="2023" name="Proc. Natl. Acad. Sci. U.S.A.">
        <title>A global phylogenomic analysis of the shiitake genus Lentinula.</title>
        <authorList>
            <person name="Sierra-Patev S."/>
            <person name="Min B."/>
            <person name="Naranjo-Ortiz M."/>
            <person name="Looney B."/>
            <person name="Konkel Z."/>
            <person name="Slot J.C."/>
            <person name="Sakamoto Y."/>
            <person name="Steenwyk J.L."/>
            <person name="Rokas A."/>
            <person name="Carro J."/>
            <person name="Camarero S."/>
            <person name="Ferreira P."/>
            <person name="Molpeceres G."/>
            <person name="Ruiz-Duenas F.J."/>
            <person name="Serrano A."/>
            <person name="Henrissat B."/>
            <person name="Drula E."/>
            <person name="Hughes K.W."/>
            <person name="Mata J.L."/>
            <person name="Ishikawa N.K."/>
            <person name="Vargas-Isla R."/>
            <person name="Ushijima S."/>
            <person name="Smith C.A."/>
            <person name="Donoghue J."/>
            <person name="Ahrendt S."/>
            <person name="Andreopoulos W."/>
            <person name="He G."/>
            <person name="LaButti K."/>
            <person name="Lipzen A."/>
            <person name="Ng V."/>
            <person name="Riley R."/>
            <person name="Sandor L."/>
            <person name="Barry K."/>
            <person name="Martinez A.T."/>
            <person name="Xiao Y."/>
            <person name="Gibbons J.G."/>
            <person name="Terashima K."/>
            <person name="Grigoriev I.V."/>
            <person name="Hibbett D."/>
        </authorList>
    </citation>
    <scope>NUCLEOTIDE SEQUENCE [LARGE SCALE GENOMIC DNA]</scope>
    <source>
        <strain evidence="1 2">TFB7810</strain>
    </source>
</reference>
<dbReference type="AlphaFoldDB" id="A0A9W8NS88"/>
<comment type="caution">
    <text evidence="1">The sequence shown here is derived from an EMBL/GenBank/DDBJ whole genome shotgun (WGS) entry which is preliminary data.</text>
</comment>